<feature type="region of interest" description="Disordered" evidence="7">
    <location>
        <begin position="25"/>
        <end position="66"/>
    </location>
</feature>
<evidence type="ECO:0000259" key="9">
    <source>
        <dbReference type="Pfam" id="PF02397"/>
    </source>
</evidence>
<dbReference type="PANTHER" id="PTHR30576">
    <property type="entry name" value="COLANIC BIOSYNTHESIS UDP-GLUCOSE LIPID CARRIER TRANSFERASE"/>
    <property type="match status" value="1"/>
</dbReference>
<sequence length="531" mass="55544">MTTDSAGVSGRSRFALPIGRAARTPVPAPAAESAAPAAPATQAATVVPPRGRSPRPAPAGRRPGAPRPRTVAALLFTADACAAALTVVLAVGGRRGAVLLLPALAVSCSLNAAGRLYRPAPAAAALDELPRLLGGSAVAWCVAGAALAAVRPSSAVGWSTLLTLISGQALAACAARALVHAGRRRLARRRPGSVLVVGSGPAGRRIAAALHRHTEYGLRPVALVAPGPASGPASGPGSGSGPAPGAADVPPLPLLTTPRQVARALTQEAVRDAFFTRAPQRPRDAALVKLFWERGCTVWLVDPGPAGTPGPAASWQGARPRDHLWGFACRRLEPPPRRRVARVAKRALDIALAALALLLAAPLLAACAAAVRLADGPGVIFRQERLGQDGRPFVILKFRTLRPADETESATRWSVTGDGRMSTVGRLLRRTSLDELPQLWNVLRGDMSLVGPRPERPYFAARFGETCPGYAQRLRMPAGLTGLAQISGLRGDTSIDDRARFDNHYIDTWSLWQDVRIMLRTTAACFRLGGS</sequence>
<feature type="transmembrane region" description="Helical" evidence="8">
    <location>
        <begin position="156"/>
        <end position="179"/>
    </location>
</feature>
<feature type="region of interest" description="Disordered" evidence="7">
    <location>
        <begin position="227"/>
        <end position="250"/>
    </location>
</feature>
<evidence type="ECO:0000256" key="4">
    <source>
        <dbReference type="ARBA" id="ARBA00022692"/>
    </source>
</evidence>
<evidence type="ECO:0000313" key="11">
    <source>
        <dbReference type="Proteomes" id="UP000199207"/>
    </source>
</evidence>
<feature type="transmembrane region" description="Helical" evidence="8">
    <location>
        <begin position="347"/>
        <end position="371"/>
    </location>
</feature>
<accession>A0A1I1QMX9</accession>
<dbReference type="RefSeq" id="WP_093840244.1">
    <property type="nucleotide sequence ID" value="NZ_FOLM01000011.1"/>
</dbReference>
<evidence type="ECO:0000256" key="5">
    <source>
        <dbReference type="ARBA" id="ARBA00022989"/>
    </source>
</evidence>
<dbReference type="InterPro" id="IPR017475">
    <property type="entry name" value="EPS_sugar_tfrase"/>
</dbReference>
<dbReference type="EMBL" id="FOLM01000011">
    <property type="protein sequence ID" value="SFD23409.1"/>
    <property type="molecule type" value="Genomic_DNA"/>
</dbReference>
<dbReference type="STRING" id="910347.SAMN05421773_111187"/>
<comment type="subcellular location">
    <subcellularLocation>
        <location evidence="1">Membrane</location>
        <topology evidence="1">Multi-pass membrane protein</topology>
    </subcellularLocation>
</comment>
<evidence type="ECO:0000256" key="8">
    <source>
        <dbReference type="SAM" id="Phobius"/>
    </source>
</evidence>
<evidence type="ECO:0000256" key="6">
    <source>
        <dbReference type="ARBA" id="ARBA00023136"/>
    </source>
</evidence>
<dbReference type="Pfam" id="PF02397">
    <property type="entry name" value="Bac_transf"/>
    <property type="match status" value="1"/>
</dbReference>
<evidence type="ECO:0000256" key="3">
    <source>
        <dbReference type="ARBA" id="ARBA00022679"/>
    </source>
</evidence>
<feature type="compositionally biased region" description="Low complexity" evidence="7">
    <location>
        <begin position="25"/>
        <end position="50"/>
    </location>
</feature>
<keyword evidence="11" id="KW-1185">Reference proteome</keyword>
<keyword evidence="5 8" id="KW-1133">Transmembrane helix</keyword>
<keyword evidence="4 8" id="KW-0812">Transmembrane</keyword>
<keyword evidence="6 8" id="KW-0472">Membrane</keyword>
<dbReference type="InterPro" id="IPR003362">
    <property type="entry name" value="Bact_transf"/>
</dbReference>
<feature type="transmembrane region" description="Helical" evidence="8">
    <location>
        <begin position="129"/>
        <end position="150"/>
    </location>
</feature>
<dbReference type="GO" id="GO:0016020">
    <property type="term" value="C:membrane"/>
    <property type="evidence" value="ECO:0007669"/>
    <property type="project" value="UniProtKB-SubCell"/>
</dbReference>
<feature type="domain" description="Bacterial sugar transferase" evidence="9">
    <location>
        <begin position="345"/>
        <end position="526"/>
    </location>
</feature>
<evidence type="ECO:0000256" key="7">
    <source>
        <dbReference type="SAM" id="MobiDB-lite"/>
    </source>
</evidence>
<evidence type="ECO:0000256" key="1">
    <source>
        <dbReference type="ARBA" id="ARBA00004141"/>
    </source>
</evidence>
<organism evidence="10 11">
    <name type="scientific">Streptomyces aidingensis</name>
    <dbReference type="NCBI Taxonomy" id="910347"/>
    <lineage>
        <taxon>Bacteria</taxon>
        <taxon>Bacillati</taxon>
        <taxon>Actinomycetota</taxon>
        <taxon>Actinomycetes</taxon>
        <taxon>Kitasatosporales</taxon>
        <taxon>Streptomycetaceae</taxon>
        <taxon>Streptomyces</taxon>
    </lineage>
</organism>
<evidence type="ECO:0000256" key="2">
    <source>
        <dbReference type="ARBA" id="ARBA00006464"/>
    </source>
</evidence>
<dbReference type="AlphaFoldDB" id="A0A1I1QMX9"/>
<dbReference type="OrthoDB" id="9808602at2"/>
<keyword evidence="3 10" id="KW-0808">Transferase</keyword>
<evidence type="ECO:0000313" key="10">
    <source>
        <dbReference type="EMBL" id="SFD23409.1"/>
    </source>
</evidence>
<dbReference type="PANTHER" id="PTHR30576:SF0">
    <property type="entry name" value="UNDECAPRENYL-PHOSPHATE N-ACETYLGALACTOSAMINYL 1-PHOSPHATE TRANSFERASE-RELATED"/>
    <property type="match status" value="1"/>
</dbReference>
<proteinExistence type="inferred from homology"/>
<name>A0A1I1QMX9_9ACTN</name>
<dbReference type="GO" id="GO:0016780">
    <property type="term" value="F:phosphotransferase activity, for other substituted phosphate groups"/>
    <property type="evidence" value="ECO:0007669"/>
    <property type="project" value="TreeGrafter"/>
</dbReference>
<dbReference type="Proteomes" id="UP000199207">
    <property type="component" value="Unassembled WGS sequence"/>
</dbReference>
<reference evidence="10 11" key="1">
    <citation type="submission" date="2016-10" db="EMBL/GenBank/DDBJ databases">
        <authorList>
            <person name="de Groot N.N."/>
        </authorList>
    </citation>
    <scope>NUCLEOTIDE SEQUENCE [LARGE SCALE GENOMIC DNA]</scope>
    <source>
        <strain evidence="10 11">CGMCC 4.5739</strain>
    </source>
</reference>
<feature type="transmembrane region" description="Helical" evidence="8">
    <location>
        <begin position="97"/>
        <end position="117"/>
    </location>
</feature>
<gene>
    <name evidence="10" type="ORF">SAMN05421773_111187</name>
</gene>
<comment type="similarity">
    <text evidence="2">Belongs to the bacterial sugar transferase family.</text>
</comment>
<feature type="transmembrane region" description="Helical" evidence="8">
    <location>
        <begin position="71"/>
        <end position="91"/>
    </location>
</feature>
<dbReference type="NCBIfam" id="TIGR03025">
    <property type="entry name" value="EPS_sugtrans"/>
    <property type="match status" value="1"/>
</dbReference>
<protein>
    <submittedName>
        <fullName evidence="10">Exopolysaccharide biosynthesis polyprenyl glycosylphosphotransferase</fullName>
    </submittedName>
</protein>